<dbReference type="Gene3D" id="2.60.40.790">
    <property type="match status" value="1"/>
</dbReference>
<evidence type="ECO:0000259" key="3">
    <source>
        <dbReference type="PROSITE" id="PS01031"/>
    </source>
</evidence>
<evidence type="ECO:0000313" key="4">
    <source>
        <dbReference type="EMBL" id="QFQ13531.1"/>
    </source>
</evidence>
<name>A0A5P8E940_9BACT</name>
<dbReference type="EMBL" id="CP033459">
    <property type="protein sequence ID" value="QFQ13531.1"/>
    <property type="molecule type" value="Genomic_DNA"/>
</dbReference>
<dbReference type="Pfam" id="PF00011">
    <property type="entry name" value="HSP20"/>
    <property type="match status" value="1"/>
</dbReference>
<sequence length="145" mass="16875">MRIMSTIRHYNNWVPSLFDEFFDTNYPRRQSYSTPAVNVIEKENGYTVEVAAAGMTKEDFQIHVDHENNLVVSMEKKQEKQEGDEKKHYLRREFNYSKFQQSLILPDNVDKAAISARVSDGVLTIEIPKLAPEKTLPQKLQIDIE</sequence>
<protein>
    <submittedName>
        <fullName evidence="4">Hsp20/alpha crystallin family protein</fullName>
    </submittedName>
</protein>
<keyword evidence="5" id="KW-1185">Reference proteome</keyword>
<dbReference type="PANTHER" id="PTHR11527">
    <property type="entry name" value="HEAT-SHOCK PROTEIN 20 FAMILY MEMBER"/>
    <property type="match status" value="1"/>
</dbReference>
<organism evidence="4 5">
    <name type="scientific">Pseudoprevotella muciniphila</name>
    <dbReference type="NCBI Taxonomy" id="2133944"/>
    <lineage>
        <taxon>Bacteria</taxon>
        <taxon>Pseudomonadati</taxon>
        <taxon>Bacteroidota</taxon>
        <taxon>Bacteroidia</taxon>
        <taxon>Bacteroidales</taxon>
        <taxon>Prevotellaceae</taxon>
        <taxon>Pseudoprevotella</taxon>
    </lineage>
</organism>
<dbReference type="InterPro" id="IPR031107">
    <property type="entry name" value="Small_HSP"/>
</dbReference>
<dbReference type="CDD" id="cd06464">
    <property type="entry name" value="ACD_sHsps-like"/>
    <property type="match status" value="1"/>
</dbReference>
<accession>A0A5P8E940</accession>
<dbReference type="KEGG" id="alq:C7Y71_011220"/>
<dbReference type="SUPFAM" id="SSF49764">
    <property type="entry name" value="HSP20-like chaperones"/>
    <property type="match status" value="1"/>
</dbReference>
<gene>
    <name evidence="4" type="ORF">C7Y71_011220</name>
</gene>
<dbReference type="PROSITE" id="PS01031">
    <property type="entry name" value="SHSP"/>
    <property type="match status" value="1"/>
</dbReference>
<dbReference type="Proteomes" id="UP000249375">
    <property type="component" value="Chromosome"/>
</dbReference>
<evidence type="ECO:0000256" key="2">
    <source>
        <dbReference type="RuleBase" id="RU003616"/>
    </source>
</evidence>
<evidence type="ECO:0000313" key="5">
    <source>
        <dbReference type="Proteomes" id="UP000249375"/>
    </source>
</evidence>
<dbReference type="AlphaFoldDB" id="A0A5P8E940"/>
<reference evidence="4 5" key="1">
    <citation type="submission" date="2018-11" db="EMBL/GenBank/DDBJ databases">
        <authorList>
            <person name="Na S.W."/>
            <person name="Baik M."/>
        </authorList>
    </citation>
    <scope>NUCLEOTIDE SEQUENCE [LARGE SCALE GENOMIC DNA]</scope>
    <source>
        <strain evidence="4 5">E39</strain>
    </source>
</reference>
<dbReference type="InterPro" id="IPR008978">
    <property type="entry name" value="HSP20-like_chaperone"/>
</dbReference>
<proteinExistence type="inferred from homology"/>
<dbReference type="InterPro" id="IPR002068">
    <property type="entry name" value="A-crystallin/Hsp20_dom"/>
</dbReference>
<dbReference type="OrthoDB" id="9814487at2"/>
<evidence type="ECO:0000256" key="1">
    <source>
        <dbReference type="PROSITE-ProRule" id="PRU00285"/>
    </source>
</evidence>
<comment type="similarity">
    <text evidence="1 2">Belongs to the small heat shock protein (HSP20) family.</text>
</comment>
<feature type="domain" description="SHSP" evidence="3">
    <location>
        <begin position="28"/>
        <end position="145"/>
    </location>
</feature>